<feature type="compositionally biased region" description="Polar residues" evidence="1">
    <location>
        <begin position="253"/>
        <end position="264"/>
    </location>
</feature>
<name>A0A507FA34_9FUNG</name>
<dbReference type="OrthoDB" id="2160890at2759"/>
<feature type="compositionally biased region" description="Basic residues" evidence="1">
    <location>
        <begin position="11"/>
        <end position="26"/>
    </location>
</feature>
<reference evidence="2 3" key="1">
    <citation type="journal article" date="2019" name="Sci. Rep.">
        <title>Comparative genomics of chytrid fungi reveal insights into the obligate biotrophic and pathogenic lifestyle of Synchytrium endobioticum.</title>
        <authorList>
            <person name="van de Vossenberg B.T.L.H."/>
            <person name="Warris S."/>
            <person name="Nguyen H.D.T."/>
            <person name="van Gent-Pelzer M.P.E."/>
            <person name="Joly D.L."/>
            <person name="van de Geest H.C."/>
            <person name="Bonants P.J.M."/>
            <person name="Smith D.S."/>
            <person name="Levesque C.A."/>
            <person name="van der Lee T.A.J."/>
        </authorList>
    </citation>
    <scope>NUCLEOTIDE SEQUENCE [LARGE SCALE GENOMIC DNA]</scope>
    <source>
        <strain evidence="2 3">CBS 675.73</strain>
    </source>
</reference>
<accession>A0A507FA34</accession>
<feature type="region of interest" description="Disordered" evidence="1">
    <location>
        <begin position="227"/>
        <end position="274"/>
    </location>
</feature>
<dbReference type="EMBL" id="QEAP01000202">
    <property type="protein sequence ID" value="TPX73191.1"/>
    <property type="molecule type" value="Genomic_DNA"/>
</dbReference>
<sequence>MDRRASLSPTKAKKLTRIKAKKTAKKTRNEPGNPKESDLDNIDSEEDGNEDDDDYDIAADGTIINAAESDSDQSDSEDSASSVDHGSQDSQDEDEDGTRSGSDEAEESNSDEDDEEEKDEEDASDSDSKDSQDSQVIVEKAAKINKENRKKRRKQRKPSQVPELVSLPPTRFTAKRTSIIPIGMNRFPKQPVIQKAALPQPTNPAELIPPPANAEVVPETSRSLSVLPVTRSSRNSFSPGSDSQRVRFGSSGVGSQRAKSSLATPRSMPETLPKYNRLPYRMTPISPGTNNPPPSSSSTTTHMSTVKEENNTLANVFETSTGFKKARVGSETHSKNVQIGFKPHASNGQAFIPISQHTQHAVSQYPFHSRGHSRQGSGRNLTSWQSHHRRMEYNEYVRSVSRQSAEEAIQRVKTAEEEAKKEAEAKLVPSMPDIETVVEEAQKTARVQTYQEYRQRMLAERMQRGIAEEREINVTNSENAIMSNMEAEALDEKTAENSPLKPLSQSGRLSFVLHPNSAVDDTEGGAASTSLETPPATFKSQTSQLSTFPRATPTTPQSRYRQPMSITEREAHAPTPGDIILGRRGSLHAIPTRTKLTESEMDLLTSTTGQFRGGNQRDPHARFLKRTLKGVKLSGPNLSIPTPISKTFYTAEKRVIDRAKNDFASKHSKRIQNAQAMREHEWAVAKNKYTVEGGPETGILSGIGDEMDEAHHAIEEYQLRLLKSLKESNPTAIAGKIQIAIQEREDHYKSMSSHLDQIVADWKTDQADIEATWMVKVQALIDQMGDSLKVTVSSNPVDMYYQNARLRHEISIHKSQAAKAEHEITTLMLERKTMSERQFTSRDKRRDVLKLKNLMTCTPDMEFEVKPRNLLVKEIGV</sequence>
<feature type="compositionally biased region" description="Acidic residues" evidence="1">
    <location>
        <begin position="69"/>
        <end position="78"/>
    </location>
</feature>
<evidence type="ECO:0000313" key="3">
    <source>
        <dbReference type="Proteomes" id="UP000320333"/>
    </source>
</evidence>
<protein>
    <submittedName>
        <fullName evidence="2">Uncharacterized protein</fullName>
    </submittedName>
</protein>
<evidence type="ECO:0000313" key="2">
    <source>
        <dbReference type="EMBL" id="TPX73191.1"/>
    </source>
</evidence>
<dbReference type="AlphaFoldDB" id="A0A507FA34"/>
<feature type="region of interest" description="Disordered" evidence="1">
    <location>
        <begin position="1"/>
        <end position="169"/>
    </location>
</feature>
<feature type="compositionally biased region" description="Acidic residues" evidence="1">
    <location>
        <begin position="103"/>
        <end position="125"/>
    </location>
</feature>
<keyword evidence="3" id="KW-1185">Reference proteome</keyword>
<comment type="caution">
    <text evidence="2">The sequence shown here is derived from an EMBL/GenBank/DDBJ whole genome shotgun (WGS) entry which is preliminary data.</text>
</comment>
<proteinExistence type="predicted"/>
<feature type="compositionally biased region" description="Polar residues" evidence="1">
    <location>
        <begin position="374"/>
        <end position="385"/>
    </location>
</feature>
<feature type="region of interest" description="Disordered" evidence="1">
    <location>
        <begin position="366"/>
        <end position="385"/>
    </location>
</feature>
<evidence type="ECO:0000256" key="1">
    <source>
        <dbReference type="SAM" id="MobiDB-lite"/>
    </source>
</evidence>
<feature type="compositionally biased region" description="Basic residues" evidence="1">
    <location>
        <begin position="148"/>
        <end position="157"/>
    </location>
</feature>
<feature type="compositionally biased region" description="Basic and acidic residues" evidence="1">
    <location>
        <begin position="27"/>
        <end position="38"/>
    </location>
</feature>
<feature type="compositionally biased region" description="Polar residues" evidence="1">
    <location>
        <begin position="227"/>
        <end position="243"/>
    </location>
</feature>
<dbReference type="Proteomes" id="UP000320333">
    <property type="component" value="Unassembled WGS sequence"/>
</dbReference>
<feature type="region of interest" description="Disordered" evidence="1">
    <location>
        <begin position="516"/>
        <end position="582"/>
    </location>
</feature>
<organism evidence="2 3">
    <name type="scientific">Chytriomyces confervae</name>
    <dbReference type="NCBI Taxonomy" id="246404"/>
    <lineage>
        <taxon>Eukaryota</taxon>
        <taxon>Fungi</taxon>
        <taxon>Fungi incertae sedis</taxon>
        <taxon>Chytridiomycota</taxon>
        <taxon>Chytridiomycota incertae sedis</taxon>
        <taxon>Chytridiomycetes</taxon>
        <taxon>Chytridiales</taxon>
        <taxon>Chytriomycetaceae</taxon>
        <taxon>Chytriomyces</taxon>
    </lineage>
</organism>
<gene>
    <name evidence="2" type="ORF">CcCBS67573_g05534</name>
</gene>
<feature type="compositionally biased region" description="Polar residues" evidence="1">
    <location>
        <begin position="527"/>
        <end position="560"/>
    </location>
</feature>
<feature type="compositionally biased region" description="Acidic residues" evidence="1">
    <location>
        <begin position="39"/>
        <end position="57"/>
    </location>
</feature>